<evidence type="ECO:0000313" key="3">
    <source>
        <dbReference type="EnsemblPlants" id="KEH34751"/>
    </source>
</evidence>
<keyword evidence="1" id="KW-0472">Membrane</keyword>
<keyword evidence="1" id="KW-1133">Transmembrane helix</keyword>
<protein>
    <submittedName>
        <fullName evidence="2">Transmembrane protein, putative</fullName>
    </submittedName>
</protein>
<dbReference type="EMBL" id="CM001219">
    <property type="protein sequence ID" value="KEH34751.1"/>
    <property type="molecule type" value="Genomic_DNA"/>
</dbReference>
<reference evidence="2 4" key="1">
    <citation type="journal article" date="2011" name="Nature">
        <title>The Medicago genome provides insight into the evolution of rhizobial symbioses.</title>
        <authorList>
            <person name="Young N.D."/>
            <person name="Debelle F."/>
            <person name="Oldroyd G.E."/>
            <person name="Geurts R."/>
            <person name="Cannon S.B."/>
            <person name="Udvardi M.K."/>
            <person name="Benedito V.A."/>
            <person name="Mayer K.F."/>
            <person name="Gouzy J."/>
            <person name="Schoof H."/>
            <person name="Van de Peer Y."/>
            <person name="Proost S."/>
            <person name="Cook D.R."/>
            <person name="Meyers B.C."/>
            <person name="Spannagl M."/>
            <person name="Cheung F."/>
            <person name="De Mita S."/>
            <person name="Krishnakumar V."/>
            <person name="Gundlach H."/>
            <person name="Zhou S."/>
            <person name="Mudge J."/>
            <person name="Bharti A.K."/>
            <person name="Murray J.D."/>
            <person name="Naoumkina M.A."/>
            <person name="Rosen B."/>
            <person name="Silverstein K.A."/>
            <person name="Tang H."/>
            <person name="Rombauts S."/>
            <person name="Zhao P.X."/>
            <person name="Zhou P."/>
            <person name="Barbe V."/>
            <person name="Bardou P."/>
            <person name="Bechner M."/>
            <person name="Bellec A."/>
            <person name="Berger A."/>
            <person name="Berges H."/>
            <person name="Bidwell S."/>
            <person name="Bisseling T."/>
            <person name="Choisne N."/>
            <person name="Couloux A."/>
            <person name="Denny R."/>
            <person name="Deshpande S."/>
            <person name="Dai X."/>
            <person name="Doyle J.J."/>
            <person name="Dudez A.M."/>
            <person name="Farmer A.D."/>
            <person name="Fouteau S."/>
            <person name="Franken C."/>
            <person name="Gibelin C."/>
            <person name="Gish J."/>
            <person name="Goldstein S."/>
            <person name="Gonzalez A.J."/>
            <person name="Green P.J."/>
            <person name="Hallab A."/>
            <person name="Hartog M."/>
            <person name="Hua A."/>
            <person name="Humphray S.J."/>
            <person name="Jeong D.H."/>
            <person name="Jing Y."/>
            <person name="Jocker A."/>
            <person name="Kenton S.M."/>
            <person name="Kim D.J."/>
            <person name="Klee K."/>
            <person name="Lai H."/>
            <person name="Lang C."/>
            <person name="Lin S."/>
            <person name="Macmil S.L."/>
            <person name="Magdelenat G."/>
            <person name="Matthews L."/>
            <person name="McCorrison J."/>
            <person name="Monaghan E.L."/>
            <person name="Mun J.H."/>
            <person name="Najar F.Z."/>
            <person name="Nicholson C."/>
            <person name="Noirot C."/>
            <person name="O'Bleness M."/>
            <person name="Paule C.R."/>
            <person name="Poulain J."/>
            <person name="Prion F."/>
            <person name="Qin B."/>
            <person name="Qu C."/>
            <person name="Retzel E.F."/>
            <person name="Riddle C."/>
            <person name="Sallet E."/>
            <person name="Samain S."/>
            <person name="Samson N."/>
            <person name="Sanders I."/>
            <person name="Saurat O."/>
            <person name="Scarpelli C."/>
            <person name="Schiex T."/>
            <person name="Segurens B."/>
            <person name="Severin A.J."/>
            <person name="Sherrier D.J."/>
            <person name="Shi R."/>
            <person name="Sims S."/>
            <person name="Singer S.R."/>
            <person name="Sinharoy S."/>
            <person name="Sterck L."/>
            <person name="Viollet A."/>
            <person name="Wang B.B."/>
            <person name="Wang K."/>
            <person name="Wang M."/>
            <person name="Wang X."/>
            <person name="Warfsmann J."/>
            <person name="Weissenbach J."/>
            <person name="White D.D."/>
            <person name="White J.D."/>
            <person name="Wiley G.B."/>
            <person name="Wincker P."/>
            <person name="Xing Y."/>
            <person name="Yang L."/>
            <person name="Yao Z."/>
            <person name="Ying F."/>
            <person name="Zhai J."/>
            <person name="Zhou L."/>
            <person name="Zuber A."/>
            <person name="Denarie J."/>
            <person name="Dixon R.A."/>
            <person name="May G.D."/>
            <person name="Schwartz D.C."/>
            <person name="Rogers J."/>
            <person name="Quetier F."/>
            <person name="Town C.D."/>
            <person name="Roe B.A."/>
        </authorList>
    </citation>
    <scope>NUCLEOTIDE SEQUENCE [LARGE SCALE GENOMIC DNA]</scope>
    <source>
        <strain evidence="2">A17</strain>
        <strain evidence="3 4">cv. Jemalong A17</strain>
    </source>
</reference>
<keyword evidence="1 2" id="KW-0812">Transmembrane</keyword>
<name>A0A072UZ81_MEDTR</name>
<sequence length="106" mass="12688">MTRGQAETASHLFLYCGMYAPLWQMVRCLRGLKACRSFLQLLWLLCVWLIWQKRNNKLFKNSQLTISELIDKVKFYSYWWLKANNTSFVFGSQRWWSEPLRCLGIG</sequence>
<dbReference type="HOGENOM" id="CLU_082252_0_0_1"/>
<dbReference type="Proteomes" id="UP000002051">
    <property type="component" value="Chromosome 3"/>
</dbReference>
<dbReference type="AlphaFoldDB" id="A0A072UZ81"/>
<proteinExistence type="predicted"/>
<evidence type="ECO:0000313" key="2">
    <source>
        <dbReference type="EMBL" id="KEH34751.1"/>
    </source>
</evidence>
<evidence type="ECO:0000313" key="4">
    <source>
        <dbReference type="Proteomes" id="UP000002051"/>
    </source>
</evidence>
<evidence type="ECO:0000256" key="1">
    <source>
        <dbReference type="SAM" id="Phobius"/>
    </source>
</evidence>
<keyword evidence="4" id="KW-1185">Reference proteome</keyword>
<dbReference type="EnsemblPlants" id="KEH34751">
    <property type="protein sequence ID" value="KEH34751"/>
    <property type="gene ID" value="MTR_3g068165"/>
</dbReference>
<gene>
    <name evidence="2" type="ordered locus">MTR_3g068165</name>
</gene>
<reference evidence="3" key="3">
    <citation type="submission" date="2015-04" db="UniProtKB">
        <authorList>
            <consortium name="EnsemblPlants"/>
        </authorList>
    </citation>
    <scope>IDENTIFICATION</scope>
    <source>
        <strain evidence="3">cv. Jemalong A17</strain>
    </source>
</reference>
<accession>A0A072UZ81</accession>
<reference evidence="2 4" key="2">
    <citation type="journal article" date="2014" name="BMC Genomics">
        <title>An improved genome release (version Mt4.0) for the model legume Medicago truncatula.</title>
        <authorList>
            <person name="Tang H."/>
            <person name="Krishnakumar V."/>
            <person name="Bidwell S."/>
            <person name="Rosen B."/>
            <person name="Chan A."/>
            <person name="Zhou S."/>
            <person name="Gentzbittel L."/>
            <person name="Childs K.L."/>
            <person name="Yandell M."/>
            <person name="Gundlach H."/>
            <person name="Mayer K.F."/>
            <person name="Schwartz D.C."/>
            <person name="Town C.D."/>
        </authorList>
    </citation>
    <scope>GENOME REANNOTATION</scope>
    <source>
        <strain evidence="2">A17</strain>
        <strain evidence="3 4">cv. Jemalong A17</strain>
    </source>
</reference>
<feature type="transmembrane region" description="Helical" evidence="1">
    <location>
        <begin position="31"/>
        <end position="51"/>
    </location>
</feature>
<organism evidence="2 4">
    <name type="scientific">Medicago truncatula</name>
    <name type="common">Barrel medic</name>
    <name type="synonym">Medicago tribuloides</name>
    <dbReference type="NCBI Taxonomy" id="3880"/>
    <lineage>
        <taxon>Eukaryota</taxon>
        <taxon>Viridiplantae</taxon>
        <taxon>Streptophyta</taxon>
        <taxon>Embryophyta</taxon>
        <taxon>Tracheophyta</taxon>
        <taxon>Spermatophyta</taxon>
        <taxon>Magnoliopsida</taxon>
        <taxon>eudicotyledons</taxon>
        <taxon>Gunneridae</taxon>
        <taxon>Pentapetalae</taxon>
        <taxon>rosids</taxon>
        <taxon>fabids</taxon>
        <taxon>Fabales</taxon>
        <taxon>Fabaceae</taxon>
        <taxon>Papilionoideae</taxon>
        <taxon>50 kb inversion clade</taxon>
        <taxon>NPAAA clade</taxon>
        <taxon>Hologalegina</taxon>
        <taxon>IRL clade</taxon>
        <taxon>Trifolieae</taxon>
        <taxon>Medicago</taxon>
    </lineage>
</organism>